<keyword evidence="1" id="KW-0812">Transmembrane</keyword>
<keyword evidence="1" id="KW-1133">Transmembrane helix</keyword>
<gene>
    <name evidence="2" type="ORF">ABOZ73_04290</name>
</gene>
<accession>A0AB39KYL6</accession>
<organism evidence="2">
    <name type="scientific">Caulobacter sp. 73W</name>
    <dbReference type="NCBI Taxonomy" id="3161137"/>
    <lineage>
        <taxon>Bacteria</taxon>
        <taxon>Pseudomonadati</taxon>
        <taxon>Pseudomonadota</taxon>
        <taxon>Alphaproteobacteria</taxon>
        <taxon>Caulobacterales</taxon>
        <taxon>Caulobacteraceae</taxon>
        <taxon>Caulobacter</taxon>
    </lineage>
</organism>
<dbReference type="Pfam" id="PF06197">
    <property type="entry name" value="DUF998"/>
    <property type="match status" value="1"/>
</dbReference>
<protein>
    <submittedName>
        <fullName evidence="2">DUF998 domain-containing protein</fullName>
    </submittedName>
</protein>
<evidence type="ECO:0000256" key="1">
    <source>
        <dbReference type="SAM" id="Phobius"/>
    </source>
</evidence>
<dbReference type="EMBL" id="CP158375">
    <property type="protein sequence ID" value="XDO98607.1"/>
    <property type="molecule type" value="Genomic_DNA"/>
</dbReference>
<feature type="transmembrane region" description="Helical" evidence="1">
    <location>
        <begin position="129"/>
        <end position="152"/>
    </location>
</feature>
<evidence type="ECO:0000313" key="2">
    <source>
        <dbReference type="EMBL" id="XDO98607.1"/>
    </source>
</evidence>
<dbReference type="InterPro" id="IPR009339">
    <property type="entry name" value="DUF998"/>
</dbReference>
<name>A0AB39KYL6_9CAUL</name>
<reference evidence="2" key="1">
    <citation type="submission" date="2024-06" db="EMBL/GenBank/DDBJ databases">
        <title>Caulobacter inopinatus, sp. nov.</title>
        <authorList>
            <person name="Donachie S.P."/>
        </authorList>
    </citation>
    <scope>NUCLEOTIDE SEQUENCE</scope>
    <source>
        <strain evidence="2">73W</strain>
    </source>
</reference>
<feature type="transmembrane region" description="Helical" evidence="1">
    <location>
        <begin position="100"/>
        <end position="122"/>
    </location>
</feature>
<sequence>MFAPGVLVADVLIAQALFPGFDAGSQFISELGGPKAPYPVVFNIGMLIGGVAGMFAGGGFAHALEVAGGRRIVSAFAGLWVALTGLGAVFGGLFHWPDPMHRACGVGLAIQFAPLFAAWALWRRPGYGLLTALSLVWFFGLLLVLALLIGVWNVRTGSDVGLWQRAHAFLGILWLGVAAWALHRQAAQAQPAPLMEPRPYTPTSGTL</sequence>
<feature type="transmembrane region" description="Helical" evidence="1">
    <location>
        <begin position="164"/>
        <end position="182"/>
    </location>
</feature>
<feature type="transmembrane region" description="Helical" evidence="1">
    <location>
        <begin position="40"/>
        <end position="60"/>
    </location>
</feature>
<dbReference type="RefSeq" id="WP_369062482.1">
    <property type="nucleotide sequence ID" value="NZ_CP158375.1"/>
</dbReference>
<feature type="transmembrane region" description="Helical" evidence="1">
    <location>
        <begin position="72"/>
        <end position="94"/>
    </location>
</feature>
<dbReference type="AlphaFoldDB" id="A0AB39KYL6"/>
<keyword evidence="1" id="KW-0472">Membrane</keyword>
<proteinExistence type="predicted"/>